<reference evidence="2 3" key="1">
    <citation type="submission" date="2018-04" db="EMBL/GenBank/DDBJ databases">
        <title>WGS assembly of Panicum hallii var. hallii HAL2.</title>
        <authorList>
            <person name="Lovell J."/>
            <person name="Jenkins J."/>
            <person name="Lowry D."/>
            <person name="Mamidi S."/>
            <person name="Sreedasyam A."/>
            <person name="Weng X."/>
            <person name="Barry K."/>
            <person name="Bonette J."/>
            <person name="Campitelli B."/>
            <person name="Daum C."/>
            <person name="Gordon S."/>
            <person name="Gould B."/>
            <person name="Lipzen A."/>
            <person name="MacQueen A."/>
            <person name="Palacio-Mejia J."/>
            <person name="Plott C."/>
            <person name="Shakirov E."/>
            <person name="Shu S."/>
            <person name="Yoshinaga Y."/>
            <person name="Zane M."/>
            <person name="Rokhsar D."/>
            <person name="Grimwood J."/>
            <person name="Schmutz J."/>
            <person name="Juenger T."/>
        </authorList>
    </citation>
    <scope>NUCLEOTIDE SEQUENCE [LARGE SCALE GENOMIC DNA]</scope>
    <source>
        <strain evidence="3">cv. HAL2</strain>
    </source>
</reference>
<name>A0A2T7DPE1_9POAL</name>
<sequence>MAAHNKLLRVRREMTRLEAPLKQLLEQLVHLRAQLARLLDVDADTELGNPAARLEHFQSAEMQDMMARWEQDLERARAAATAARRRLILAVHHATILAVSDTVHAEPPVHDSQWEVREKRIDVAIQQLMRSLGMEMEPKQFVLFSLARSRRDLVECEGEVIRQELRLRVLRSIQDVMLAVASLRDVE</sequence>
<accession>A0A2T7DPE1</accession>
<keyword evidence="3" id="KW-1185">Reference proteome</keyword>
<feature type="coiled-coil region" evidence="1">
    <location>
        <begin position="21"/>
        <end position="86"/>
    </location>
</feature>
<evidence type="ECO:0000313" key="3">
    <source>
        <dbReference type="Proteomes" id="UP000244336"/>
    </source>
</evidence>
<protein>
    <submittedName>
        <fullName evidence="2">Uncharacterized protein</fullName>
    </submittedName>
</protein>
<dbReference type="OrthoDB" id="659558at2759"/>
<organism evidence="2 3">
    <name type="scientific">Panicum hallii var. hallii</name>
    <dbReference type="NCBI Taxonomy" id="1504633"/>
    <lineage>
        <taxon>Eukaryota</taxon>
        <taxon>Viridiplantae</taxon>
        <taxon>Streptophyta</taxon>
        <taxon>Embryophyta</taxon>
        <taxon>Tracheophyta</taxon>
        <taxon>Spermatophyta</taxon>
        <taxon>Magnoliopsida</taxon>
        <taxon>Liliopsida</taxon>
        <taxon>Poales</taxon>
        <taxon>Poaceae</taxon>
        <taxon>PACMAD clade</taxon>
        <taxon>Panicoideae</taxon>
        <taxon>Panicodae</taxon>
        <taxon>Paniceae</taxon>
        <taxon>Panicinae</taxon>
        <taxon>Panicum</taxon>
        <taxon>Panicum sect. Panicum</taxon>
    </lineage>
</organism>
<evidence type="ECO:0000256" key="1">
    <source>
        <dbReference type="SAM" id="Coils"/>
    </source>
</evidence>
<dbReference type="AlphaFoldDB" id="A0A2T7DPE1"/>
<dbReference type="STRING" id="1504633.A0A2T7DPE1"/>
<gene>
    <name evidence="2" type="ORF">GQ55_5G431600</name>
</gene>
<dbReference type="Proteomes" id="UP000244336">
    <property type="component" value="Chromosome 5"/>
</dbReference>
<dbReference type="EMBL" id="CM009753">
    <property type="protein sequence ID" value="PUZ57447.1"/>
    <property type="molecule type" value="Genomic_DNA"/>
</dbReference>
<keyword evidence="1" id="KW-0175">Coiled coil</keyword>
<evidence type="ECO:0000313" key="2">
    <source>
        <dbReference type="EMBL" id="PUZ57447.1"/>
    </source>
</evidence>
<proteinExistence type="predicted"/>
<dbReference type="Gramene" id="PUZ57447">
    <property type="protein sequence ID" value="PUZ57447"/>
    <property type="gene ID" value="GQ55_5G431600"/>
</dbReference>